<dbReference type="Proteomes" id="UP000316759">
    <property type="component" value="Unassembled WGS sequence"/>
</dbReference>
<protein>
    <submittedName>
        <fullName evidence="2">Uncharacterized protein</fullName>
    </submittedName>
</protein>
<gene>
    <name evidence="2" type="ORF">FGIG_05061</name>
</gene>
<sequence>MQTGSCLLHGQLDTQDAVGLRWSPDGRFLAIWDDCLRYRGGPFYTVDCPFMSIATVRTSPGQDLLGVKSICWSPSGQLLAIGSPARSFLSHLECSQQDRSRPRLYAGSKVHQRPNPNSTPSHFKFSVSVVNWFPRGDALLLLSESHFCLCYLGGADGEKQCLGERDQNPMWEPPKRQFNDLPFHPISSNDPDNREPVPSLPLGVFGPNPKENEETEIPAEYVGPHVGDTPNWLRRRVAPKSDKVSDRCRSCSTDVVSRSHPNRTLTTVSSRRQAWAPAHKSPLGASERQSADELS</sequence>
<dbReference type="SUPFAM" id="SSF82171">
    <property type="entry name" value="DPP6 N-terminal domain-like"/>
    <property type="match status" value="1"/>
</dbReference>
<dbReference type="GO" id="GO:1990811">
    <property type="term" value="C:MWP complex"/>
    <property type="evidence" value="ECO:0007669"/>
    <property type="project" value="TreeGrafter"/>
</dbReference>
<dbReference type="GO" id="GO:0005815">
    <property type="term" value="C:microtubule organizing center"/>
    <property type="evidence" value="ECO:0007669"/>
    <property type="project" value="TreeGrafter"/>
</dbReference>
<dbReference type="EMBL" id="SUNJ01004528">
    <property type="protein sequence ID" value="TPP64349.1"/>
    <property type="molecule type" value="Genomic_DNA"/>
</dbReference>
<dbReference type="AlphaFoldDB" id="A0A504YUR2"/>
<evidence type="ECO:0000313" key="3">
    <source>
        <dbReference type="Proteomes" id="UP000316759"/>
    </source>
</evidence>
<proteinExistence type="predicted"/>
<name>A0A504YUR2_FASGI</name>
<dbReference type="PANTHER" id="PTHR16220:SF0">
    <property type="entry name" value="WD REPEAT-CONTAINING PROTEIN WRAP73"/>
    <property type="match status" value="1"/>
</dbReference>
<dbReference type="STRING" id="46835.A0A504YUR2"/>
<dbReference type="PANTHER" id="PTHR16220">
    <property type="entry name" value="WD REPEAT PROTEIN 8-RELATED"/>
    <property type="match status" value="1"/>
</dbReference>
<evidence type="ECO:0000256" key="1">
    <source>
        <dbReference type="SAM" id="MobiDB-lite"/>
    </source>
</evidence>
<comment type="caution">
    <text evidence="2">The sequence shown here is derived from an EMBL/GenBank/DDBJ whole genome shotgun (WGS) entry which is preliminary data.</text>
</comment>
<keyword evidence="3" id="KW-1185">Reference proteome</keyword>
<feature type="region of interest" description="Disordered" evidence="1">
    <location>
        <begin position="243"/>
        <end position="295"/>
    </location>
</feature>
<feature type="compositionally biased region" description="Polar residues" evidence="1">
    <location>
        <begin position="262"/>
        <end position="272"/>
    </location>
</feature>
<accession>A0A504YUR2</accession>
<reference evidence="2 3" key="1">
    <citation type="submission" date="2019-04" db="EMBL/GenBank/DDBJ databases">
        <title>Annotation for the trematode Fasciola gigantica.</title>
        <authorList>
            <person name="Choi Y.-J."/>
        </authorList>
    </citation>
    <scope>NUCLEOTIDE SEQUENCE [LARGE SCALE GENOMIC DNA]</scope>
    <source>
        <strain evidence="2">Uganda_cow_1</strain>
    </source>
</reference>
<dbReference type="OrthoDB" id="6274954at2759"/>
<organism evidence="2 3">
    <name type="scientific">Fasciola gigantica</name>
    <name type="common">Giant liver fluke</name>
    <dbReference type="NCBI Taxonomy" id="46835"/>
    <lineage>
        <taxon>Eukaryota</taxon>
        <taxon>Metazoa</taxon>
        <taxon>Spiralia</taxon>
        <taxon>Lophotrochozoa</taxon>
        <taxon>Platyhelminthes</taxon>
        <taxon>Trematoda</taxon>
        <taxon>Digenea</taxon>
        <taxon>Plagiorchiida</taxon>
        <taxon>Echinostomata</taxon>
        <taxon>Echinostomatoidea</taxon>
        <taxon>Fasciolidae</taxon>
        <taxon>Fasciola</taxon>
    </lineage>
</organism>
<evidence type="ECO:0000313" key="2">
    <source>
        <dbReference type="EMBL" id="TPP64349.1"/>
    </source>
</evidence>
<dbReference type="InterPro" id="IPR052778">
    <property type="entry name" value="Centrosome-WD_assoc"/>
</dbReference>